<feature type="compositionally biased region" description="Low complexity" evidence="11">
    <location>
        <begin position="834"/>
        <end position="865"/>
    </location>
</feature>
<dbReference type="SUPFAM" id="SSF82199">
    <property type="entry name" value="SET domain"/>
    <property type="match status" value="1"/>
</dbReference>
<dbReference type="InterPro" id="IPR036020">
    <property type="entry name" value="WW_dom_sf"/>
</dbReference>
<dbReference type="PROSITE" id="PS50868">
    <property type="entry name" value="POST_SET"/>
    <property type="match status" value="1"/>
</dbReference>
<feature type="domain" description="SET" evidence="13">
    <location>
        <begin position="298"/>
        <end position="415"/>
    </location>
</feature>
<keyword evidence="10" id="KW-0539">Nucleus</keyword>
<comment type="subcellular location">
    <subcellularLocation>
        <location evidence="2">Chromosome</location>
    </subcellularLocation>
    <subcellularLocation>
        <location evidence="1">Nucleus</location>
    </subcellularLocation>
</comment>
<dbReference type="InterPro" id="IPR003616">
    <property type="entry name" value="Post-SET_dom"/>
</dbReference>
<feature type="compositionally biased region" description="Polar residues" evidence="11">
    <location>
        <begin position="33"/>
        <end position="47"/>
    </location>
</feature>
<evidence type="ECO:0000256" key="9">
    <source>
        <dbReference type="ARBA" id="ARBA00023163"/>
    </source>
</evidence>
<evidence type="ECO:0000259" key="13">
    <source>
        <dbReference type="PROSITE" id="PS50280"/>
    </source>
</evidence>
<dbReference type="Pfam" id="PF17907">
    <property type="entry name" value="AWS"/>
    <property type="match status" value="1"/>
</dbReference>
<dbReference type="CDD" id="cd19172">
    <property type="entry name" value="SET_SETD2"/>
    <property type="match status" value="1"/>
</dbReference>
<dbReference type="GO" id="GO:0005634">
    <property type="term" value="C:nucleus"/>
    <property type="evidence" value="ECO:0007669"/>
    <property type="project" value="UniProtKB-SubCell"/>
</dbReference>
<dbReference type="Gene3D" id="2.170.270.10">
    <property type="entry name" value="SET domain"/>
    <property type="match status" value="1"/>
</dbReference>
<evidence type="ECO:0000256" key="6">
    <source>
        <dbReference type="ARBA" id="ARBA00022679"/>
    </source>
</evidence>
<evidence type="ECO:0000256" key="1">
    <source>
        <dbReference type="ARBA" id="ARBA00004123"/>
    </source>
</evidence>
<dbReference type="InterPro" id="IPR013257">
    <property type="entry name" value="SRI"/>
</dbReference>
<evidence type="ECO:0000256" key="5">
    <source>
        <dbReference type="ARBA" id="ARBA00022603"/>
    </source>
</evidence>
<dbReference type="EMBL" id="MVBO01000011">
    <property type="protein sequence ID" value="OZJ05705.1"/>
    <property type="molecule type" value="Genomic_DNA"/>
</dbReference>
<keyword evidence="5" id="KW-0489">Methyltransferase</keyword>
<dbReference type="GO" id="GO:0032259">
    <property type="term" value="P:methylation"/>
    <property type="evidence" value="ECO:0007669"/>
    <property type="project" value="UniProtKB-KW"/>
</dbReference>
<evidence type="ECO:0000313" key="17">
    <source>
        <dbReference type="Proteomes" id="UP000242875"/>
    </source>
</evidence>
<dbReference type="Proteomes" id="UP000242875">
    <property type="component" value="Unassembled WGS sequence"/>
</dbReference>
<dbReference type="InterPro" id="IPR046341">
    <property type="entry name" value="SET_dom_sf"/>
</dbReference>
<feature type="domain" description="WW" evidence="12">
    <location>
        <begin position="757"/>
        <end position="790"/>
    </location>
</feature>
<dbReference type="InterPro" id="IPR006560">
    <property type="entry name" value="AWS_dom"/>
</dbReference>
<evidence type="ECO:0000256" key="11">
    <source>
        <dbReference type="SAM" id="MobiDB-lite"/>
    </source>
</evidence>
<dbReference type="InterPro" id="IPR044437">
    <property type="entry name" value="SETD2/Set2_SET"/>
</dbReference>
<feature type="region of interest" description="Disordered" evidence="11">
    <location>
        <begin position="1"/>
        <end position="86"/>
    </location>
</feature>
<feature type="compositionally biased region" description="Basic and acidic residues" evidence="11">
    <location>
        <begin position="638"/>
        <end position="647"/>
    </location>
</feature>
<evidence type="ECO:0000313" key="16">
    <source>
        <dbReference type="EMBL" id="OZJ05705.1"/>
    </source>
</evidence>
<name>A0A261Y517_9FUNG</name>
<feature type="compositionally biased region" description="Low complexity" evidence="11">
    <location>
        <begin position="688"/>
        <end position="701"/>
    </location>
</feature>
<feature type="region of interest" description="Disordered" evidence="11">
    <location>
        <begin position="178"/>
        <end position="200"/>
    </location>
</feature>
<feature type="domain" description="AWS" evidence="15">
    <location>
        <begin position="242"/>
        <end position="296"/>
    </location>
</feature>
<feature type="compositionally biased region" description="Basic and acidic residues" evidence="11">
    <location>
        <begin position="880"/>
        <end position="902"/>
    </location>
</feature>
<keyword evidence="4" id="KW-0158">Chromosome</keyword>
<reference evidence="16 17" key="1">
    <citation type="journal article" date="2017" name="Mycologia">
        <title>Bifiguratus adelaidae, gen. et sp. nov., a new member of Mucoromycotina in endophytic and soil-dwelling habitats.</title>
        <authorList>
            <person name="Torres-Cruz T.J."/>
            <person name="Billingsley Tobias T.L."/>
            <person name="Almatruk M."/>
            <person name="Hesse C."/>
            <person name="Kuske C.R."/>
            <person name="Desiro A."/>
            <person name="Benucci G.M."/>
            <person name="Bonito G."/>
            <person name="Stajich J.E."/>
            <person name="Dunlap C."/>
            <person name="Arnold A.E."/>
            <person name="Porras-Alfaro A."/>
        </authorList>
    </citation>
    <scope>NUCLEOTIDE SEQUENCE [LARGE SCALE GENOMIC DNA]</scope>
    <source>
        <strain evidence="16 17">AZ0501</strain>
    </source>
</reference>
<evidence type="ECO:0000256" key="7">
    <source>
        <dbReference type="ARBA" id="ARBA00022691"/>
    </source>
</evidence>
<keyword evidence="6" id="KW-0808">Transferase</keyword>
<dbReference type="SUPFAM" id="SSF51045">
    <property type="entry name" value="WW domain"/>
    <property type="match status" value="1"/>
</dbReference>
<feature type="compositionally biased region" description="Basic and acidic residues" evidence="11">
    <location>
        <begin position="621"/>
        <end position="632"/>
    </location>
</feature>
<dbReference type="GO" id="GO:0005694">
    <property type="term" value="C:chromosome"/>
    <property type="evidence" value="ECO:0007669"/>
    <property type="project" value="UniProtKB-SubCell"/>
</dbReference>
<evidence type="ECO:0000259" key="14">
    <source>
        <dbReference type="PROSITE" id="PS50868"/>
    </source>
</evidence>
<dbReference type="InterPro" id="IPR038190">
    <property type="entry name" value="SRI_sf"/>
</dbReference>
<evidence type="ECO:0000256" key="3">
    <source>
        <dbReference type="ARBA" id="ARBA00012178"/>
    </source>
</evidence>
<organism evidence="16 17">
    <name type="scientific">Bifiguratus adelaidae</name>
    <dbReference type="NCBI Taxonomy" id="1938954"/>
    <lineage>
        <taxon>Eukaryota</taxon>
        <taxon>Fungi</taxon>
        <taxon>Fungi incertae sedis</taxon>
        <taxon>Mucoromycota</taxon>
        <taxon>Mucoromycotina</taxon>
        <taxon>Endogonomycetes</taxon>
        <taxon>Endogonales</taxon>
        <taxon>Endogonales incertae sedis</taxon>
        <taxon>Bifiguratus</taxon>
    </lineage>
</organism>
<dbReference type="Pfam" id="PF08236">
    <property type="entry name" value="SRI"/>
    <property type="match status" value="1"/>
</dbReference>
<dbReference type="Gene3D" id="2.20.70.10">
    <property type="match status" value="1"/>
</dbReference>
<dbReference type="CDD" id="cd00201">
    <property type="entry name" value="WW"/>
    <property type="match status" value="1"/>
</dbReference>
<evidence type="ECO:0000259" key="15">
    <source>
        <dbReference type="PROSITE" id="PS51215"/>
    </source>
</evidence>
<dbReference type="Pfam" id="PF00856">
    <property type="entry name" value="SET"/>
    <property type="match status" value="1"/>
</dbReference>
<dbReference type="InterPro" id="IPR050777">
    <property type="entry name" value="SET2_Histone-Lys_MeTrsfase"/>
</dbReference>
<comment type="caution">
    <text evidence="16">The sequence shown here is derived from an EMBL/GenBank/DDBJ whole genome shotgun (WGS) entry which is preliminary data.</text>
</comment>
<evidence type="ECO:0000256" key="8">
    <source>
        <dbReference type="ARBA" id="ARBA00023015"/>
    </source>
</evidence>
<sequence>MVAHDLTLPSPRKTASPSSYTGEERDYMPDNVHMTQSPVSPSSNASPKTPREDMEKQDAPRSTVSQPLSIDRLDTEPSLNVKPDKSVMEDAAVSDLAAPIKSEPKAEPLKDLFNMQAALAEDEASSGVGEQTMYQIADVKEQVILPDSTKVVVKTEEVPVQGAEEDEDEDEDGLTKLKALSRKAQRSAVSPDRSGSETPKNQTFVRQLFLDLPDATEDAEKTYGTLFDNQYHYPATGKSMTEESMPCECKYDSGIDDLDAACGSDERCINRMMFMECVGDCACGVYCQNRRFQHKRYADVDIIRTEKKGFGLRALQDLRPNDFIMEYVGEVISNPEFIRRTKTYEAEGLRHFYFMTLKSDEIIDATKKGCKARFMNHSCNPNCITQKWVVGKKMRIGIFTKREVKKGEELTFDYKFERYGATAQQCFCGEPNCKGVIGGVSKSDMLDDDDVGPGRIRRRQERRANLPLDLDELLDFAKHALRTQGRDSLAIILNRLLLTSDREVLRGFVRLHGLNLAKIWINEWKGEHEVVRKVLQVLEHLPFGNRNSLDDCKMFDFLAKVKEDVADDDCQRLCEKLVTDWGGLKTVYRIPKRIIDHELAKSAPSEHSSNNASGANSPAKRTLDQDGDSDRDKRRRADQREGRDESGRPSPLATVNEHALPPSAPRAMLAHSSYRSHRDPYPSSYLGTPTSPLSHPSTPSSWQNGQVNHHGWPSSRPPYHREYGPSDGHYSHSNGYSSSQPFYSSSTYSRNEQPTDTPLPADWKRAYTKDNQVYYYNVLTNHTQWEPPTEEDPPKEPPKFSSSSIEGVDQDQINSMVQKAIEEGQRKQEEAAKAAKAAKAAALAASTPSNHRSKSSSSSSYTPSKPESESISHKLSSKQKPAEEKSRSKSSSDDKTITEAELKQEVGKIVTKVLSTKHKGLTGDDKELFKELARKLTHHVVERETADGRKPKAIISAKRHKIEKLIDDHAERFVSKLKTKSRK</sequence>
<protein>
    <recommendedName>
        <fullName evidence="3">[histone H3]-lysine(36) N-trimethyltransferase</fullName>
        <ecNumber evidence="3">2.1.1.359</ecNumber>
    </recommendedName>
</protein>
<dbReference type="PANTHER" id="PTHR22884">
    <property type="entry name" value="SET DOMAIN PROTEINS"/>
    <property type="match status" value="1"/>
</dbReference>
<dbReference type="PROSITE" id="PS50280">
    <property type="entry name" value="SET"/>
    <property type="match status" value="1"/>
</dbReference>
<feature type="domain" description="Post-SET" evidence="14">
    <location>
        <begin position="422"/>
        <end position="438"/>
    </location>
</feature>
<feature type="region of interest" description="Disordered" evidence="11">
    <location>
        <begin position="784"/>
        <end position="902"/>
    </location>
</feature>
<feature type="compositionally biased region" description="Basic and acidic residues" evidence="11">
    <location>
        <begin position="820"/>
        <end position="833"/>
    </location>
</feature>
<dbReference type="PROSITE" id="PS50020">
    <property type="entry name" value="WW_DOMAIN_2"/>
    <property type="match status" value="1"/>
</dbReference>
<evidence type="ECO:0000256" key="10">
    <source>
        <dbReference type="ARBA" id="ARBA00023242"/>
    </source>
</evidence>
<feature type="compositionally biased region" description="Low complexity" evidence="11">
    <location>
        <begin position="608"/>
        <end position="619"/>
    </location>
</feature>
<dbReference type="SMART" id="SM00570">
    <property type="entry name" value="AWS"/>
    <property type="match status" value="1"/>
</dbReference>
<keyword evidence="8" id="KW-0805">Transcription regulation</keyword>
<gene>
    <name evidence="16" type="ORF">BZG36_01453</name>
</gene>
<feature type="compositionally biased region" description="Low complexity" evidence="11">
    <location>
        <begin position="726"/>
        <end position="749"/>
    </location>
</feature>
<evidence type="ECO:0000256" key="2">
    <source>
        <dbReference type="ARBA" id="ARBA00004286"/>
    </source>
</evidence>
<proteinExistence type="predicted"/>
<dbReference type="AlphaFoldDB" id="A0A261Y517"/>
<evidence type="ECO:0000256" key="4">
    <source>
        <dbReference type="ARBA" id="ARBA00022454"/>
    </source>
</evidence>
<feature type="compositionally biased region" description="Basic and acidic residues" evidence="11">
    <location>
        <begin position="49"/>
        <end position="59"/>
    </location>
</feature>
<dbReference type="GO" id="GO:0140955">
    <property type="term" value="F:histone H3K36 trimethyltransferase activity"/>
    <property type="evidence" value="ECO:0007669"/>
    <property type="project" value="UniProtKB-EC"/>
</dbReference>
<evidence type="ECO:0000259" key="12">
    <source>
        <dbReference type="PROSITE" id="PS50020"/>
    </source>
</evidence>
<dbReference type="SMART" id="SM00508">
    <property type="entry name" value="PostSET"/>
    <property type="match status" value="1"/>
</dbReference>
<dbReference type="Pfam" id="PF00397">
    <property type="entry name" value="WW"/>
    <property type="match status" value="1"/>
</dbReference>
<feature type="region of interest" description="Disordered" evidence="11">
    <location>
        <begin position="600"/>
        <end position="764"/>
    </location>
</feature>
<dbReference type="Gene3D" id="1.10.1740.100">
    <property type="entry name" value="Set2, Rpb1 interacting domain"/>
    <property type="match status" value="1"/>
</dbReference>
<dbReference type="PROSITE" id="PS51215">
    <property type="entry name" value="AWS"/>
    <property type="match status" value="1"/>
</dbReference>
<dbReference type="EC" id="2.1.1.359" evidence="3"/>
<keyword evidence="9" id="KW-0804">Transcription</keyword>
<keyword evidence="7" id="KW-0949">S-adenosyl-L-methionine</keyword>
<dbReference type="OrthoDB" id="422362at2759"/>
<dbReference type="InterPro" id="IPR001214">
    <property type="entry name" value="SET_dom"/>
</dbReference>
<dbReference type="PROSITE" id="PS01159">
    <property type="entry name" value="WW_DOMAIN_1"/>
    <property type="match status" value="1"/>
</dbReference>
<dbReference type="SMART" id="SM00456">
    <property type="entry name" value="WW"/>
    <property type="match status" value="1"/>
</dbReference>
<dbReference type="GO" id="GO:0006355">
    <property type="term" value="P:regulation of DNA-templated transcription"/>
    <property type="evidence" value="ECO:0007669"/>
    <property type="project" value="InterPro"/>
</dbReference>
<accession>A0A261Y517</accession>
<dbReference type="SMART" id="SM00317">
    <property type="entry name" value="SET"/>
    <property type="match status" value="1"/>
</dbReference>
<dbReference type="InterPro" id="IPR001202">
    <property type="entry name" value="WW_dom"/>
</dbReference>
<keyword evidence="17" id="KW-1185">Reference proteome</keyword>